<name>A0A0X4EUL6_9ENTR</name>
<reference evidence="2" key="1">
    <citation type="submission" date="2016-01" db="EMBL/GenBank/DDBJ databases">
        <title>WGS of SAMN04407783.</title>
        <authorList>
            <person name="Adams M."/>
            <person name="Sutton G."/>
            <person name="Nelson K."/>
            <person name="Thaden J."/>
            <person name="Fowler V."/>
            <person name="Mccorrison J."/>
            <person name="Sanka R."/>
            <person name="Brinkac L."/>
            <person name="Nierman W."/>
        </authorList>
    </citation>
    <scope>NUCLEOTIDE SEQUENCE [LARGE SCALE GENOMIC DNA]</scope>
    <source>
        <strain evidence="2">GN04363</strain>
    </source>
</reference>
<evidence type="ECO:0000313" key="1">
    <source>
        <dbReference type="EMBL" id="KUQ85404.1"/>
    </source>
</evidence>
<accession>A0A0X4EUL6</accession>
<dbReference type="RefSeq" id="WP_059310548.1">
    <property type="nucleotide sequence ID" value="NZ_LRCR01000006.1"/>
</dbReference>
<sequence>MAIEAARARVPLSVGARLSGLNHVAELRARYGSDSGKELARFMAELRDKRDPCFEENSRALAAIFFLARLPVARHECDISELTTEEKRALITAMNHFRAVVSLFPERLTMPV</sequence>
<comment type="caution">
    <text evidence="1">The sequence shown here is derived from an EMBL/GenBank/DDBJ whole genome shotgun (WGS) entry which is preliminary data.</text>
</comment>
<dbReference type="AlphaFoldDB" id="A0A0X4EUL6"/>
<dbReference type="Pfam" id="PF17282">
    <property type="entry name" value="DUF5347"/>
    <property type="match status" value="1"/>
</dbReference>
<protein>
    <recommendedName>
        <fullName evidence="3">DUF5347 domain-containing protein</fullName>
    </recommendedName>
</protein>
<proteinExistence type="predicted"/>
<gene>
    <name evidence="1" type="ORF">AWI28_11420</name>
</gene>
<dbReference type="Proteomes" id="UP000064715">
    <property type="component" value="Unassembled WGS sequence"/>
</dbReference>
<organism evidence="1 2">
    <name type="scientific">Enterobacter genomosp. O</name>
    <dbReference type="NCBI Taxonomy" id="2364150"/>
    <lineage>
        <taxon>Bacteria</taxon>
        <taxon>Pseudomonadati</taxon>
        <taxon>Pseudomonadota</taxon>
        <taxon>Gammaproteobacteria</taxon>
        <taxon>Enterobacterales</taxon>
        <taxon>Enterobacteriaceae</taxon>
        <taxon>Enterobacter</taxon>
        <taxon>Enterobacter cloacae complex</taxon>
        <taxon>Enterobacter cloacae complex clade O</taxon>
    </lineage>
</organism>
<evidence type="ECO:0000313" key="2">
    <source>
        <dbReference type="Proteomes" id="UP000064715"/>
    </source>
</evidence>
<keyword evidence="2" id="KW-1185">Reference proteome</keyword>
<dbReference type="OrthoDB" id="6473374at2"/>
<dbReference type="EMBL" id="LRCR01000006">
    <property type="protein sequence ID" value="KUQ85404.1"/>
    <property type="molecule type" value="Genomic_DNA"/>
</dbReference>
<evidence type="ECO:0008006" key="3">
    <source>
        <dbReference type="Google" id="ProtNLM"/>
    </source>
</evidence>
<dbReference type="InterPro" id="IPR035232">
    <property type="entry name" value="DUF5347"/>
</dbReference>